<evidence type="ECO:0000313" key="2">
    <source>
        <dbReference type="EMBL" id="BDY29291.1"/>
    </source>
</evidence>
<reference evidence="2" key="1">
    <citation type="submission" date="2023-03" db="EMBL/GenBank/DDBJ databases">
        <title>Draft genome sequence of a Mycolicibacterium mageritense strain H4_3_1 isolated from a hybrid biological-inorganic system reactor.</title>
        <authorList>
            <person name="Feng X."/>
            <person name="Kazama D."/>
            <person name="Sato K."/>
            <person name="Kobayashi H."/>
        </authorList>
    </citation>
    <scope>NUCLEOTIDE SEQUENCE</scope>
    <source>
        <strain evidence="2">H4_3_1</strain>
    </source>
</reference>
<dbReference type="AlphaFoldDB" id="A0AAI8XNS7"/>
<evidence type="ECO:0000256" key="1">
    <source>
        <dbReference type="SAM" id="Phobius"/>
    </source>
</evidence>
<gene>
    <name evidence="2" type="ORF">hbim_03229</name>
</gene>
<feature type="transmembrane region" description="Helical" evidence="1">
    <location>
        <begin position="28"/>
        <end position="52"/>
    </location>
</feature>
<organism evidence="2 3">
    <name type="scientific">Mycolicibacterium mageritense</name>
    <name type="common">Mycobacterium mageritense</name>
    <dbReference type="NCBI Taxonomy" id="53462"/>
    <lineage>
        <taxon>Bacteria</taxon>
        <taxon>Bacillati</taxon>
        <taxon>Actinomycetota</taxon>
        <taxon>Actinomycetes</taxon>
        <taxon>Mycobacteriales</taxon>
        <taxon>Mycobacteriaceae</taxon>
        <taxon>Mycolicibacterium</taxon>
    </lineage>
</organism>
<keyword evidence="1" id="KW-0472">Membrane</keyword>
<sequence length="121" mass="13284">MGVACAHRPIGWPEGIYRWGWPLPSVQVVVGSLLLAAAAVVFGIGVALRLFIGRRVDSTTMRRRMHAFRQTAAARVFFGPVRDDEELNPDELDQVILMPAIVLACGLCLTGFFLLGYKVLS</sequence>
<keyword evidence="1" id="KW-1133">Transmembrane helix</keyword>
<name>A0AAI8XNS7_MYCME</name>
<dbReference type="Proteomes" id="UP001241092">
    <property type="component" value="Chromosome"/>
</dbReference>
<proteinExistence type="predicted"/>
<keyword evidence="1" id="KW-0812">Transmembrane</keyword>
<dbReference type="EMBL" id="AP027452">
    <property type="protein sequence ID" value="BDY29291.1"/>
    <property type="molecule type" value="Genomic_DNA"/>
</dbReference>
<feature type="transmembrane region" description="Helical" evidence="1">
    <location>
        <begin position="95"/>
        <end position="117"/>
    </location>
</feature>
<accession>A0AAI8XNS7</accession>
<protein>
    <submittedName>
        <fullName evidence="2">Uncharacterized protein</fullName>
    </submittedName>
</protein>
<evidence type="ECO:0000313" key="3">
    <source>
        <dbReference type="Proteomes" id="UP001241092"/>
    </source>
</evidence>